<evidence type="ECO:0000256" key="17">
    <source>
        <dbReference type="ARBA" id="ARBA00023136"/>
    </source>
</evidence>
<keyword evidence="9" id="KW-0997">Cell inner membrane</keyword>
<comment type="cofactor">
    <cofactor evidence="1">
        <name>heme</name>
        <dbReference type="ChEBI" id="CHEBI:30413"/>
    </cofactor>
</comment>
<evidence type="ECO:0000256" key="15">
    <source>
        <dbReference type="ARBA" id="ARBA00022989"/>
    </source>
</evidence>
<reference evidence="19 20" key="1">
    <citation type="submission" date="2020-08" db="EMBL/GenBank/DDBJ databases">
        <title>Genomic Encyclopedia of Type Strains, Phase IV (KMG-IV): sequencing the most valuable type-strain genomes for metagenomic binning, comparative biology and taxonomic classification.</title>
        <authorList>
            <person name="Goeker M."/>
        </authorList>
    </citation>
    <scope>NUCLEOTIDE SEQUENCE [LARGE SCALE GENOMIC DNA]</scope>
    <source>
        <strain evidence="19 20">DSM 11590</strain>
    </source>
</reference>
<comment type="subunit">
    <text evidence="5">Part of an enzyme complex containing four subunits: a flavoprotein, an iron-sulfur protein, plus two membrane-anchoring proteins, SdhC and SdhD.</text>
</comment>
<dbReference type="EMBL" id="JACIIX010000008">
    <property type="protein sequence ID" value="MBB6210951.1"/>
    <property type="molecule type" value="Genomic_DNA"/>
</dbReference>
<keyword evidence="7" id="KW-0813">Transport</keyword>
<dbReference type="Gene3D" id="1.20.1300.10">
    <property type="entry name" value="Fumarate reductase/succinate dehydrogenase, transmembrane subunit"/>
    <property type="match status" value="1"/>
</dbReference>
<gene>
    <name evidence="19" type="ORF">FHS48_002381</name>
</gene>
<evidence type="ECO:0000256" key="3">
    <source>
        <dbReference type="ARBA" id="ARBA00004429"/>
    </source>
</evidence>
<evidence type="ECO:0000256" key="10">
    <source>
        <dbReference type="ARBA" id="ARBA00022532"/>
    </source>
</evidence>
<dbReference type="SUPFAM" id="SSF81343">
    <property type="entry name" value="Fumarate reductase respiratory complex transmembrane subunits"/>
    <property type="match status" value="1"/>
</dbReference>
<evidence type="ECO:0000256" key="2">
    <source>
        <dbReference type="ARBA" id="ARBA00004050"/>
    </source>
</evidence>
<dbReference type="InterPro" id="IPR014312">
    <property type="entry name" value="Succ_DH_anchor"/>
</dbReference>
<name>A0A7W9ZGA5_NOVIT</name>
<dbReference type="GO" id="GO:0046872">
    <property type="term" value="F:metal ion binding"/>
    <property type="evidence" value="ECO:0007669"/>
    <property type="project" value="UniProtKB-KW"/>
</dbReference>
<dbReference type="GO" id="GO:0005886">
    <property type="term" value="C:plasma membrane"/>
    <property type="evidence" value="ECO:0007669"/>
    <property type="project" value="UniProtKB-SubCell"/>
</dbReference>
<dbReference type="Pfam" id="PF01127">
    <property type="entry name" value="Sdh_cyt"/>
    <property type="match status" value="1"/>
</dbReference>
<evidence type="ECO:0000256" key="18">
    <source>
        <dbReference type="SAM" id="Phobius"/>
    </source>
</evidence>
<evidence type="ECO:0000256" key="11">
    <source>
        <dbReference type="ARBA" id="ARBA00022617"/>
    </source>
</evidence>
<comment type="subcellular location">
    <subcellularLocation>
        <location evidence="3">Cell inner membrane</location>
        <topology evidence="3">Multi-pass membrane protein</topology>
    </subcellularLocation>
</comment>
<dbReference type="AlphaFoldDB" id="A0A7W9ZGA5"/>
<comment type="function">
    <text evidence="2">Membrane-anchoring subunit of succinate dehydrogenase (SDH).</text>
</comment>
<proteinExistence type="predicted"/>
<evidence type="ECO:0000256" key="4">
    <source>
        <dbReference type="ARBA" id="ARBA00005163"/>
    </source>
</evidence>
<dbReference type="RefSeq" id="WP_019644704.1">
    <property type="nucleotide sequence ID" value="NZ_JACIIX010000008.1"/>
</dbReference>
<evidence type="ECO:0000256" key="5">
    <source>
        <dbReference type="ARBA" id="ARBA00011558"/>
    </source>
</evidence>
<dbReference type="GO" id="GO:0020037">
    <property type="term" value="F:heme binding"/>
    <property type="evidence" value="ECO:0007669"/>
    <property type="project" value="InterPro"/>
</dbReference>
<feature type="transmembrane region" description="Helical" evidence="18">
    <location>
        <begin position="28"/>
        <end position="50"/>
    </location>
</feature>
<keyword evidence="11" id="KW-0349">Heme</keyword>
<dbReference type="UniPathway" id="UPA00223"/>
<keyword evidence="20" id="KW-1185">Reference proteome</keyword>
<evidence type="ECO:0000256" key="14">
    <source>
        <dbReference type="ARBA" id="ARBA00022982"/>
    </source>
</evidence>
<comment type="pathway">
    <text evidence="4">Carbohydrate metabolism; tricarboxylic acid cycle.</text>
</comment>
<evidence type="ECO:0000256" key="13">
    <source>
        <dbReference type="ARBA" id="ARBA00022723"/>
    </source>
</evidence>
<keyword evidence="15 18" id="KW-1133">Transmembrane helix</keyword>
<evidence type="ECO:0000313" key="20">
    <source>
        <dbReference type="Proteomes" id="UP000544872"/>
    </source>
</evidence>
<dbReference type="GO" id="GO:0009055">
    <property type="term" value="F:electron transfer activity"/>
    <property type="evidence" value="ECO:0007669"/>
    <property type="project" value="TreeGrafter"/>
</dbReference>
<evidence type="ECO:0000256" key="8">
    <source>
        <dbReference type="ARBA" id="ARBA00022475"/>
    </source>
</evidence>
<dbReference type="PANTHER" id="PTHR38689:SF1">
    <property type="entry name" value="SUCCINATE DEHYDROGENASE HYDROPHOBIC MEMBRANE ANCHOR SUBUNIT"/>
    <property type="match status" value="1"/>
</dbReference>
<dbReference type="GO" id="GO:0006099">
    <property type="term" value="P:tricarboxylic acid cycle"/>
    <property type="evidence" value="ECO:0007669"/>
    <property type="project" value="UniProtKB-UniPathway"/>
</dbReference>
<dbReference type="InterPro" id="IPR034804">
    <property type="entry name" value="SQR/QFR_C/D"/>
</dbReference>
<keyword evidence="13" id="KW-0479">Metal-binding</keyword>
<evidence type="ECO:0000256" key="12">
    <source>
        <dbReference type="ARBA" id="ARBA00022692"/>
    </source>
</evidence>
<keyword evidence="10" id="KW-0816">Tricarboxylic acid cycle</keyword>
<accession>A0A7W9ZGA5</accession>
<keyword evidence="17 18" id="KW-0472">Membrane</keyword>
<dbReference type="Proteomes" id="UP000544872">
    <property type="component" value="Unassembled WGS sequence"/>
</dbReference>
<dbReference type="InterPro" id="IPR000701">
    <property type="entry name" value="SuccDH_FuR_B_TM-su"/>
</dbReference>
<keyword evidence="14" id="KW-0249">Electron transport</keyword>
<dbReference type="NCBIfam" id="TIGR02968">
    <property type="entry name" value="succ_dehyd_anc"/>
    <property type="match status" value="1"/>
</dbReference>
<dbReference type="PANTHER" id="PTHR38689">
    <property type="entry name" value="SUCCINATE DEHYDROGENASE HYDROPHOBIC MEMBRANE ANCHOR SUBUNIT"/>
    <property type="match status" value="1"/>
</dbReference>
<evidence type="ECO:0000256" key="16">
    <source>
        <dbReference type="ARBA" id="ARBA00023004"/>
    </source>
</evidence>
<organism evidence="19 20">
    <name type="scientific">Novispirillum itersonii</name>
    <name type="common">Aquaspirillum itersonii</name>
    <dbReference type="NCBI Taxonomy" id="189"/>
    <lineage>
        <taxon>Bacteria</taxon>
        <taxon>Pseudomonadati</taxon>
        <taxon>Pseudomonadota</taxon>
        <taxon>Alphaproteobacteria</taxon>
        <taxon>Rhodospirillales</taxon>
        <taxon>Novispirillaceae</taxon>
        <taxon>Novispirillum</taxon>
    </lineage>
</organism>
<evidence type="ECO:0000256" key="6">
    <source>
        <dbReference type="ARBA" id="ARBA00019425"/>
    </source>
</evidence>
<evidence type="ECO:0000313" key="19">
    <source>
        <dbReference type="EMBL" id="MBB6210951.1"/>
    </source>
</evidence>
<protein>
    <recommendedName>
        <fullName evidence="6">Succinate dehydrogenase hydrophobic membrane anchor subunit</fullName>
    </recommendedName>
</protein>
<comment type="caution">
    <text evidence="19">The sequence shown here is derived from an EMBL/GenBank/DDBJ whole genome shotgun (WGS) entry which is preliminary data.</text>
</comment>
<dbReference type="GO" id="GO:0017004">
    <property type="term" value="P:cytochrome complex assembly"/>
    <property type="evidence" value="ECO:0007669"/>
    <property type="project" value="TreeGrafter"/>
</dbReference>
<feature type="transmembrane region" description="Helical" evidence="18">
    <location>
        <begin position="62"/>
        <end position="79"/>
    </location>
</feature>
<keyword evidence="12 18" id="KW-0812">Transmembrane</keyword>
<sequence length="126" mass="13503">MSLRTPLGRARGLGSAKEGVHHWWQQRLTAVAMVPLVFWFVVSIAANVGADYASMHAWLKNPLNASLLVLLLAAVFHHAQLGLQVVIEDYVHCHAVKTASIVAIKLLSIALGVFGVVSVLFVAIGG</sequence>
<dbReference type="CDD" id="cd03495">
    <property type="entry name" value="SQR_TypeC_SdhD_like"/>
    <property type="match status" value="1"/>
</dbReference>
<feature type="transmembrane region" description="Helical" evidence="18">
    <location>
        <begin position="99"/>
        <end position="124"/>
    </location>
</feature>
<keyword evidence="8" id="KW-1003">Cell membrane</keyword>
<evidence type="ECO:0000256" key="9">
    <source>
        <dbReference type="ARBA" id="ARBA00022519"/>
    </source>
</evidence>
<keyword evidence="16" id="KW-0408">Iron</keyword>
<evidence type="ECO:0000256" key="1">
    <source>
        <dbReference type="ARBA" id="ARBA00001971"/>
    </source>
</evidence>
<evidence type="ECO:0000256" key="7">
    <source>
        <dbReference type="ARBA" id="ARBA00022448"/>
    </source>
</evidence>